<keyword evidence="3" id="KW-1185">Reference proteome</keyword>
<gene>
    <name evidence="2" type="ORF">ACKQTC_06310</name>
</gene>
<evidence type="ECO:0008006" key="4">
    <source>
        <dbReference type="Google" id="ProtNLM"/>
    </source>
</evidence>
<comment type="caution">
    <text evidence="2">The sequence shown here is derived from an EMBL/GenBank/DDBJ whole genome shotgun (WGS) entry which is preliminary data.</text>
</comment>
<protein>
    <recommendedName>
        <fullName evidence="4">Asp23/Gls24 family envelope stress response protein</fullName>
    </recommendedName>
</protein>
<feature type="region of interest" description="Disordered" evidence="1">
    <location>
        <begin position="423"/>
        <end position="467"/>
    </location>
</feature>
<proteinExistence type="predicted"/>
<dbReference type="RefSeq" id="WP_408977588.1">
    <property type="nucleotide sequence ID" value="NZ_JBJUVG010000008.1"/>
</dbReference>
<evidence type="ECO:0000256" key="1">
    <source>
        <dbReference type="SAM" id="MobiDB-lite"/>
    </source>
</evidence>
<feature type="region of interest" description="Disordered" evidence="1">
    <location>
        <begin position="1"/>
        <end position="37"/>
    </location>
</feature>
<reference evidence="2 3" key="1">
    <citation type="journal article" date="2016" name="Int. J. Syst. Evol. Microbiol.">
        <title>Peptococcus simiae sp. nov., isolated from rhesus macaque faeces and emended description of the genus Peptococcus.</title>
        <authorList>
            <person name="Shkoporov A.N."/>
            <person name="Efimov B.A."/>
            <person name="Kondova I."/>
            <person name="Ouwerling B."/>
            <person name="Chaplin A.V."/>
            <person name="Shcherbakova V.A."/>
            <person name="Langermans J.A.M."/>
        </authorList>
    </citation>
    <scope>NUCLEOTIDE SEQUENCE [LARGE SCALE GENOMIC DNA]</scope>
    <source>
        <strain evidence="2 3">M108</strain>
    </source>
</reference>
<dbReference type="EMBL" id="JBJUVG010000008">
    <property type="protein sequence ID" value="MFM9413974.1"/>
    <property type="molecule type" value="Genomic_DNA"/>
</dbReference>
<dbReference type="Proteomes" id="UP001631949">
    <property type="component" value="Unassembled WGS sequence"/>
</dbReference>
<feature type="compositionally biased region" description="Basic and acidic residues" evidence="1">
    <location>
        <begin position="570"/>
        <end position="587"/>
    </location>
</feature>
<evidence type="ECO:0000313" key="3">
    <source>
        <dbReference type="Proteomes" id="UP001631949"/>
    </source>
</evidence>
<organism evidence="2 3">
    <name type="scientific">Peptococcus simiae</name>
    <dbReference type="NCBI Taxonomy" id="1643805"/>
    <lineage>
        <taxon>Bacteria</taxon>
        <taxon>Bacillati</taxon>
        <taxon>Bacillota</taxon>
        <taxon>Clostridia</taxon>
        <taxon>Eubacteriales</taxon>
        <taxon>Peptococcaceae</taxon>
        <taxon>Peptococcus</taxon>
    </lineage>
</organism>
<sequence>MSKKKKQNKKNKRPYYDFSSHQGQTARGPVSSKDYAADYGHNPYDAYVSGDSVPPLVHRTRGGEHGRQGQQNVPQGPTGLRRGSLETSRQIPVRYGDYASAYGREYTGATAPYDRYVQPGQGSSQVPKAPMTYTGDYQGNAYDCYYGTGQDDGYCDWQFGQAGPAGPQGPGMFQEAPHRAPAHADGDYGVNAYDCYYGTGGDDGYCAIHYQGPTAQSGQPAQAGYQAQGPKAPMTYTGDYQGNAYDCYYGTGQDDGYCDWQFGQAGPAGPQGPGMFQEAPHRAPAHADGDYGANAYDCYYGTGGDDGYCAINYQGPTAQSGRQPQAGQQAQGPKAPMTYTGDYQGNAYDCYYGTGQDDGYCDWQFGQAGPAGPQGPGMFQEAPHRAPAHADGDYGANAYDCYYGTGGDDGYCAINYQGPTAQSAQQPQADQEAQQAQQAQPAQPAQVSAPAAGQPAGDQGQGQSRTFSLSREALQKVFAQAVADIDGLLALDGHMASSEAGQAAGQVDLNLQAVLAYGAKGKEVFRALSDSLDAALQDQAGLSVHTCHVEVVDIMVREDFNDRYQSQAPDKQKDQRAEKKAKDKDKE</sequence>
<feature type="region of interest" description="Disordered" evidence="1">
    <location>
        <begin position="562"/>
        <end position="587"/>
    </location>
</feature>
<feature type="compositionally biased region" description="Low complexity" evidence="1">
    <location>
        <begin position="423"/>
        <end position="463"/>
    </location>
</feature>
<accession>A0ABW9GZC2</accession>
<feature type="compositionally biased region" description="Basic residues" evidence="1">
    <location>
        <begin position="1"/>
        <end position="13"/>
    </location>
</feature>
<evidence type="ECO:0000313" key="2">
    <source>
        <dbReference type="EMBL" id="MFM9413974.1"/>
    </source>
</evidence>
<name>A0ABW9GZC2_9FIRM</name>
<feature type="region of interest" description="Disordered" evidence="1">
    <location>
        <begin position="57"/>
        <end position="86"/>
    </location>
</feature>